<organism evidence="3 4">
    <name type="scientific">Sinorhizobium kummerowiae</name>
    <dbReference type="NCBI Taxonomy" id="158892"/>
    <lineage>
        <taxon>Bacteria</taxon>
        <taxon>Pseudomonadati</taxon>
        <taxon>Pseudomonadota</taxon>
        <taxon>Alphaproteobacteria</taxon>
        <taxon>Hyphomicrobiales</taxon>
        <taxon>Rhizobiaceae</taxon>
        <taxon>Sinorhizobium/Ensifer group</taxon>
        <taxon>Sinorhizobium</taxon>
    </lineage>
</organism>
<dbReference type="InterPro" id="IPR015424">
    <property type="entry name" value="PyrdxlP-dep_Trfase"/>
</dbReference>
<sequence length="520" mass="56232">MNISTVRQNTIDVNIQASEVIVQAVRYEPKDNVTPLERFRRGLDRSGVIEFLRDDLVGATSQIEGPYGIRNLVYADYVASGRALLTVERFILEDVLPFYANSHTEASYCGGFMTRMRREARALIAECCGADERHAVIFTGSGATSGLNRLVKLFGVTEAIAAGKTVRVIIGPYEHHSNILPWRESGAEIVELTESPMGGPDLFLLDQALRTGSPDLTICTLSAASNITGITSDVAAIADLVKSAGAKMIWDYAGAGPYVPISMSPSGSAEIDAIVLSPHKFIGGPGASGILIVRRDGLATNKPSWPGGGTVKFVSPETHDYSDSLEAREEAGTPNVVGDIRAALAFVVKHAIGLEEMARRNRQLTVRAFSAWKDVPQLEILGLPALDRLPIFSFRIRNGKGGYMHQQLVTRMLSDRFGIQARGGCACAGPYVHRLLSIDAQQSEQMRQAILAGDEIKKPGFTRLNFSVLLSDEKVKFILDSVAKLAADAPAFEPDYDFDPARAIFFPRGVAENGGAHAQA</sequence>
<keyword evidence="3" id="KW-0808">Transferase</keyword>
<dbReference type="Pfam" id="PF00266">
    <property type="entry name" value="Aminotran_5"/>
    <property type="match status" value="1"/>
</dbReference>
<proteinExistence type="predicted"/>
<dbReference type="GO" id="GO:0008483">
    <property type="term" value="F:transaminase activity"/>
    <property type="evidence" value="ECO:0007669"/>
    <property type="project" value="UniProtKB-KW"/>
</dbReference>
<evidence type="ECO:0000313" key="4">
    <source>
        <dbReference type="Proteomes" id="UP001233264"/>
    </source>
</evidence>
<dbReference type="RefSeq" id="WP_003530951.1">
    <property type="nucleotide sequence ID" value="NZ_CP120365.1"/>
</dbReference>
<protein>
    <submittedName>
        <fullName evidence="3">Aminotransferase class V-fold PLP-dependent enzyme</fullName>
    </submittedName>
</protein>
<dbReference type="Gene3D" id="3.40.640.10">
    <property type="entry name" value="Type I PLP-dependent aspartate aminotransferase-like (Major domain)"/>
    <property type="match status" value="1"/>
</dbReference>
<dbReference type="InterPro" id="IPR015422">
    <property type="entry name" value="PyrdxlP-dep_Trfase_small"/>
</dbReference>
<reference evidence="3 4" key="1">
    <citation type="submission" date="2023-03" db="EMBL/GenBank/DDBJ databases">
        <authorList>
            <person name="Menendez E."/>
            <person name="Kaur S."/>
            <person name="Flores-Felix J.D."/>
            <person name="diCenzo G.C."/>
            <person name="Peix A."/>
            <person name="Velazquez E."/>
        </authorList>
    </citation>
    <scope>NUCLEOTIDE SEQUENCE [LARGE SCALE GENOMIC DNA]</scope>
    <source>
        <strain evidence="3 4">CCBAU 71714</strain>
    </source>
</reference>
<name>A0ABY8TAB8_9HYPH</name>
<evidence type="ECO:0000259" key="2">
    <source>
        <dbReference type="Pfam" id="PF00266"/>
    </source>
</evidence>
<keyword evidence="3" id="KW-0032">Aminotransferase</keyword>
<evidence type="ECO:0000256" key="1">
    <source>
        <dbReference type="ARBA" id="ARBA00022898"/>
    </source>
</evidence>
<dbReference type="InterPro" id="IPR015421">
    <property type="entry name" value="PyrdxlP-dep_Trfase_major"/>
</dbReference>
<accession>A0ABY8TAB8</accession>
<dbReference type="SUPFAM" id="SSF53383">
    <property type="entry name" value="PLP-dependent transferases"/>
    <property type="match status" value="1"/>
</dbReference>
<dbReference type="PANTHER" id="PTHR43686">
    <property type="entry name" value="SULFURTRANSFERASE-RELATED"/>
    <property type="match status" value="1"/>
</dbReference>
<gene>
    <name evidence="3" type="ORF">PZL22_001912</name>
</gene>
<dbReference type="EMBL" id="CP120365">
    <property type="protein sequence ID" value="WHS94209.1"/>
    <property type="molecule type" value="Genomic_DNA"/>
</dbReference>
<keyword evidence="1" id="KW-0663">Pyridoxal phosphate</keyword>
<dbReference type="Gene3D" id="3.90.1150.10">
    <property type="entry name" value="Aspartate Aminotransferase, domain 1"/>
    <property type="match status" value="1"/>
</dbReference>
<dbReference type="Proteomes" id="UP001233264">
    <property type="component" value="Chromosome"/>
</dbReference>
<dbReference type="InterPro" id="IPR000192">
    <property type="entry name" value="Aminotrans_V_dom"/>
</dbReference>
<feature type="domain" description="Aminotransferase class V" evidence="2">
    <location>
        <begin position="73"/>
        <end position="435"/>
    </location>
</feature>
<evidence type="ECO:0000313" key="3">
    <source>
        <dbReference type="EMBL" id="WHS94209.1"/>
    </source>
</evidence>
<dbReference type="PANTHER" id="PTHR43686:SF1">
    <property type="entry name" value="AMINOTRAN_5 DOMAIN-CONTAINING PROTEIN"/>
    <property type="match status" value="1"/>
</dbReference>
<keyword evidence="4" id="KW-1185">Reference proteome</keyword>